<protein>
    <submittedName>
        <fullName evidence="2">Uncharacterized protein</fullName>
    </submittedName>
</protein>
<evidence type="ECO:0000256" key="1">
    <source>
        <dbReference type="SAM" id="MobiDB-lite"/>
    </source>
</evidence>
<evidence type="ECO:0000313" key="3">
    <source>
        <dbReference type="Proteomes" id="UP001358614"/>
    </source>
</evidence>
<keyword evidence="3" id="KW-1185">Reference proteome</keyword>
<reference evidence="2 3" key="1">
    <citation type="submission" date="2024-01" db="EMBL/GenBank/DDBJ databases">
        <title>Comparative genomics of Cryptococcus and Kwoniella reveals pathogenesis evolution and contrasting modes of karyotype evolution via chromosome fusion or intercentromeric recombination.</title>
        <authorList>
            <person name="Coelho M.A."/>
            <person name="David-Palma M."/>
            <person name="Shea T."/>
            <person name="Bowers K."/>
            <person name="McGinley-Smith S."/>
            <person name="Mohammad A.W."/>
            <person name="Gnirke A."/>
            <person name="Yurkov A.M."/>
            <person name="Nowrousian M."/>
            <person name="Sun S."/>
            <person name="Cuomo C.A."/>
            <person name="Heitman J."/>
        </authorList>
    </citation>
    <scope>NUCLEOTIDE SEQUENCE [LARGE SCALE GENOMIC DNA]</scope>
    <source>
        <strain evidence="2 3">PYCC6329</strain>
    </source>
</reference>
<organism evidence="2 3">
    <name type="scientific">Kwoniella europaea PYCC6329</name>
    <dbReference type="NCBI Taxonomy" id="1423913"/>
    <lineage>
        <taxon>Eukaryota</taxon>
        <taxon>Fungi</taxon>
        <taxon>Dikarya</taxon>
        <taxon>Basidiomycota</taxon>
        <taxon>Agaricomycotina</taxon>
        <taxon>Tremellomycetes</taxon>
        <taxon>Tremellales</taxon>
        <taxon>Cryptococcaceae</taxon>
        <taxon>Kwoniella</taxon>
    </lineage>
</organism>
<evidence type="ECO:0000313" key="2">
    <source>
        <dbReference type="EMBL" id="WWD06417.1"/>
    </source>
</evidence>
<dbReference type="EMBL" id="CP144089">
    <property type="protein sequence ID" value="WWD06417.1"/>
    <property type="molecule type" value="Genomic_DNA"/>
</dbReference>
<dbReference type="AlphaFoldDB" id="A0AAX4KJC8"/>
<dbReference type="GeneID" id="91103308"/>
<accession>A0AAX4KJC8</accession>
<name>A0AAX4KJC8_9TREE</name>
<dbReference type="RefSeq" id="XP_066084384.1">
    <property type="nucleotide sequence ID" value="XM_066228287.1"/>
</dbReference>
<feature type="region of interest" description="Disordered" evidence="1">
    <location>
        <begin position="245"/>
        <end position="265"/>
    </location>
</feature>
<sequence>MSVTSDMISVGYLTGEEWQAIQYRTHEVFDPHRRGTWKYFQVRGLEPAWELSQWHLPQQVAQQEATLSPNATKASKVAQWVDSKQETALKGEVNWTKDHRFWWRSLSRGESTSEELPAIDEYESDRILLSYGGQSRRDPSNDHAILQFQELESFAQSHGDGSNGLLHKAHKAIRKHMLGFTDDREEADSGTFTYLPPTYAHFDRSARPSGSILPSEVGVSLATVVPVTWGSNVIDNEKTEHTVYPVEGTRPPGWTETEADLDTQS</sequence>
<gene>
    <name evidence="2" type="ORF">V865_004507</name>
</gene>
<dbReference type="KEGG" id="ker:91103308"/>
<dbReference type="Proteomes" id="UP001358614">
    <property type="component" value="Chromosome 1"/>
</dbReference>
<proteinExistence type="predicted"/>